<accession>A0A9Q1JXJ7</accession>
<dbReference type="EMBL" id="JAKOGI010000588">
    <property type="protein sequence ID" value="KAJ8432715.1"/>
    <property type="molecule type" value="Genomic_DNA"/>
</dbReference>
<gene>
    <name evidence="1" type="ORF">Cgig2_001933</name>
</gene>
<evidence type="ECO:0000313" key="1">
    <source>
        <dbReference type="EMBL" id="KAJ8432715.1"/>
    </source>
</evidence>
<protein>
    <submittedName>
        <fullName evidence="1">Uncharacterized protein</fullName>
    </submittedName>
</protein>
<evidence type="ECO:0000313" key="2">
    <source>
        <dbReference type="Proteomes" id="UP001153076"/>
    </source>
</evidence>
<comment type="caution">
    <text evidence="1">The sequence shown here is derived from an EMBL/GenBank/DDBJ whole genome shotgun (WGS) entry which is preliminary data.</text>
</comment>
<dbReference type="Proteomes" id="UP001153076">
    <property type="component" value="Unassembled WGS sequence"/>
</dbReference>
<proteinExistence type="predicted"/>
<organism evidence="1 2">
    <name type="scientific">Carnegiea gigantea</name>
    <dbReference type="NCBI Taxonomy" id="171969"/>
    <lineage>
        <taxon>Eukaryota</taxon>
        <taxon>Viridiplantae</taxon>
        <taxon>Streptophyta</taxon>
        <taxon>Embryophyta</taxon>
        <taxon>Tracheophyta</taxon>
        <taxon>Spermatophyta</taxon>
        <taxon>Magnoliopsida</taxon>
        <taxon>eudicotyledons</taxon>
        <taxon>Gunneridae</taxon>
        <taxon>Pentapetalae</taxon>
        <taxon>Caryophyllales</taxon>
        <taxon>Cactineae</taxon>
        <taxon>Cactaceae</taxon>
        <taxon>Cactoideae</taxon>
        <taxon>Echinocereeae</taxon>
        <taxon>Carnegiea</taxon>
    </lineage>
</organism>
<sequence length="230" mass="26003">MKRLTKAGTLSTLRNIEACSGQEEVVLEPIPRLPATRLLLLFSGPCIESITSGINKIVGRPLLLFGQLSKGIPDRLIFIPTRKVPQPESRWKRRSHISNSLLLISFQWPSSWPVVKAIPPKVLGFLGSSLDGMNQAKRLSGTSKAVQLIGRYKRTNVMLRCGHNLRGCKLQLRQKLHDHLVERKPYAIVKGHSIDRDTFWGRLIDCGIYHRNNKVISRGQEILLLKSRSF</sequence>
<dbReference type="AlphaFoldDB" id="A0A9Q1JXJ7"/>
<reference evidence="1" key="1">
    <citation type="submission" date="2022-04" db="EMBL/GenBank/DDBJ databases">
        <title>Carnegiea gigantea Genome sequencing and assembly v2.</title>
        <authorList>
            <person name="Copetti D."/>
            <person name="Sanderson M.J."/>
            <person name="Burquez A."/>
            <person name="Wojciechowski M.F."/>
        </authorList>
    </citation>
    <scope>NUCLEOTIDE SEQUENCE</scope>
    <source>
        <strain evidence="1">SGP5-SGP5p</strain>
        <tissue evidence="1">Aerial part</tissue>
    </source>
</reference>
<keyword evidence="2" id="KW-1185">Reference proteome</keyword>
<name>A0A9Q1JXJ7_9CARY</name>